<feature type="non-terminal residue" evidence="1">
    <location>
        <position position="1"/>
    </location>
</feature>
<dbReference type="AlphaFoldDB" id="X1SVX2"/>
<dbReference type="EMBL" id="BARW01020917">
    <property type="protein sequence ID" value="GAI97232.1"/>
    <property type="molecule type" value="Genomic_DNA"/>
</dbReference>
<evidence type="ECO:0000313" key="1">
    <source>
        <dbReference type="EMBL" id="GAI97232.1"/>
    </source>
</evidence>
<sequence length="32" mass="3291">FRTTGPSVVARAIDGMVIGFALLGSLEGDRSP</sequence>
<accession>X1SVX2</accession>
<gene>
    <name evidence="1" type="ORF">S12H4_35241</name>
</gene>
<organism evidence="1">
    <name type="scientific">marine sediment metagenome</name>
    <dbReference type="NCBI Taxonomy" id="412755"/>
    <lineage>
        <taxon>unclassified sequences</taxon>
        <taxon>metagenomes</taxon>
        <taxon>ecological metagenomes</taxon>
    </lineage>
</organism>
<comment type="caution">
    <text evidence="1">The sequence shown here is derived from an EMBL/GenBank/DDBJ whole genome shotgun (WGS) entry which is preliminary data.</text>
</comment>
<name>X1SVX2_9ZZZZ</name>
<protein>
    <submittedName>
        <fullName evidence="1">Uncharacterized protein</fullName>
    </submittedName>
</protein>
<proteinExistence type="predicted"/>
<reference evidence="1" key="1">
    <citation type="journal article" date="2014" name="Front. Microbiol.">
        <title>High frequency of phylogenetically diverse reductive dehalogenase-homologous genes in deep subseafloor sedimentary metagenomes.</title>
        <authorList>
            <person name="Kawai M."/>
            <person name="Futagami T."/>
            <person name="Toyoda A."/>
            <person name="Takaki Y."/>
            <person name="Nishi S."/>
            <person name="Hori S."/>
            <person name="Arai W."/>
            <person name="Tsubouchi T."/>
            <person name="Morono Y."/>
            <person name="Uchiyama I."/>
            <person name="Ito T."/>
            <person name="Fujiyama A."/>
            <person name="Inagaki F."/>
            <person name="Takami H."/>
        </authorList>
    </citation>
    <scope>NUCLEOTIDE SEQUENCE</scope>
    <source>
        <strain evidence="1">Expedition CK06-06</strain>
    </source>
</reference>